<evidence type="ECO:0000313" key="2">
    <source>
        <dbReference type="Proteomes" id="UP000327157"/>
    </source>
</evidence>
<dbReference type="EMBL" id="SMOL01000553">
    <property type="protein sequence ID" value="KAB2609356.1"/>
    <property type="molecule type" value="Genomic_DNA"/>
</dbReference>
<keyword evidence="2" id="KW-1185">Reference proteome</keyword>
<organism evidence="1 2">
    <name type="scientific">Pyrus ussuriensis x Pyrus communis</name>
    <dbReference type="NCBI Taxonomy" id="2448454"/>
    <lineage>
        <taxon>Eukaryota</taxon>
        <taxon>Viridiplantae</taxon>
        <taxon>Streptophyta</taxon>
        <taxon>Embryophyta</taxon>
        <taxon>Tracheophyta</taxon>
        <taxon>Spermatophyta</taxon>
        <taxon>Magnoliopsida</taxon>
        <taxon>eudicotyledons</taxon>
        <taxon>Gunneridae</taxon>
        <taxon>Pentapetalae</taxon>
        <taxon>rosids</taxon>
        <taxon>fabids</taxon>
        <taxon>Rosales</taxon>
        <taxon>Rosaceae</taxon>
        <taxon>Amygdaloideae</taxon>
        <taxon>Maleae</taxon>
        <taxon>Pyrus</taxon>
    </lineage>
</organism>
<dbReference type="AlphaFoldDB" id="A0A5N5G1V6"/>
<reference evidence="1 2" key="3">
    <citation type="submission" date="2019-11" db="EMBL/GenBank/DDBJ databases">
        <title>A de novo genome assembly of a pear dwarfing rootstock.</title>
        <authorList>
            <person name="Wang F."/>
            <person name="Wang J."/>
            <person name="Li S."/>
            <person name="Zhang Y."/>
            <person name="Fang M."/>
            <person name="Ma L."/>
            <person name="Zhao Y."/>
            <person name="Jiang S."/>
        </authorList>
    </citation>
    <scope>NUCLEOTIDE SEQUENCE [LARGE SCALE GENOMIC DNA]</scope>
    <source>
        <strain evidence="1">S2</strain>
        <tissue evidence="1">Leaf</tissue>
    </source>
</reference>
<reference evidence="1 2" key="1">
    <citation type="submission" date="2019-09" db="EMBL/GenBank/DDBJ databases">
        <authorList>
            <person name="Ou C."/>
        </authorList>
    </citation>
    <scope>NUCLEOTIDE SEQUENCE [LARGE SCALE GENOMIC DNA]</scope>
    <source>
        <strain evidence="1">S2</strain>
        <tissue evidence="1">Leaf</tissue>
    </source>
</reference>
<dbReference type="Proteomes" id="UP000327157">
    <property type="component" value="Chromosome 14"/>
</dbReference>
<gene>
    <name evidence="1" type="ORF">D8674_012524</name>
</gene>
<evidence type="ECO:0000313" key="1">
    <source>
        <dbReference type="EMBL" id="KAB2609356.1"/>
    </source>
</evidence>
<proteinExistence type="predicted"/>
<comment type="caution">
    <text evidence="1">The sequence shown here is derived from an EMBL/GenBank/DDBJ whole genome shotgun (WGS) entry which is preliminary data.</text>
</comment>
<name>A0A5N5G1V6_9ROSA</name>
<reference evidence="2" key="2">
    <citation type="submission" date="2019-10" db="EMBL/GenBank/DDBJ databases">
        <title>A de novo genome assembly of a pear dwarfing rootstock.</title>
        <authorList>
            <person name="Wang F."/>
            <person name="Wang J."/>
            <person name="Li S."/>
            <person name="Zhang Y."/>
            <person name="Fang M."/>
            <person name="Ma L."/>
            <person name="Zhao Y."/>
            <person name="Jiang S."/>
        </authorList>
    </citation>
    <scope>NUCLEOTIDE SEQUENCE [LARGE SCALE GENOMIC DNA]</scope>
</reference>
<accession>A0A5N5G1V6</accession>
<sequence>MNNVDLNGDESNSISVSEPDLPRVRVFSDPFFVDSDPGHSFQVQEAINEKKRLIFTGHSIGSPIAVLSTI</sequence>
<protein>
    <submittedName>
        <fullName evidence="1">Non-specific phospholipase C1-like</fullName>
    </submittedName>
</protein>